<evidence type="ECO:0000256" key="4">
    <source>
        <dbReference type="SAM" id="Phobius"/>
    </source>
</evidence>
<dbReference type="EMBL" id="WOCD01000003">
    <property type="protein sequence ID" value="MUH72819.1"/>
    <property type="molecule type" value="Genomic_DNA"/>
</dbReference>
<dbReference type="PANTHER" id="PTHR36842">
    <property type="entry name" value="PROTEIN TOLB HOMOLOG"/>
    <property type="match status" value="1"/>
</dbReference>
<protein>
    <recommendedName>
        <fullName evidence="5">OmpR/PhoB-type domain-containing protein</fullName>
    </recommendedName>
</protein>
<evidence type="ECO:0000259" key="5">
    <source>
        <dbReference type="PROSITE" id="PS51755"/>
    </source>
</evidence>
<organism evidence="6 7">
    <name type="scientific">Psychrosphaera haliotis</name>
    <dbReference type="NCBI Taxonomy" id="555083"/>
    <lineage>
        <taxon>Bacteria</taxon>
        <taxon>Pseudomonadati</taxon>
        <taxon>Pseudomonadota</taxon>
        <taxon>Gammaproteobacteria</taxon>
        <taxon>Alteromonadales</taxon>
        <taxon>Pseudoalteromonadaceae</taxon>
        <taxon>Psychrosphaera</taxon>
    </lineage>
</organism>
<dbReference type="SMART" id="SM00862">
    <property type="entry name" value="Trans_reg_C"/>
    <property type="match status" value="1"/>
</dbReference>
<feature type="region of interest" description="Disordered" evidence="3">
    <location>
        <begin position="109"/>
        <end position="149"/>
    </location>
</feature>
<keyword evidence="4" id="KW-0472">Membrane</keyword>
<dbReference type="InterPro" id="IPR001867">
    <property type="entry name" value="OmpR/PhoB-type_DNA-bd"/>
</dbReference>
<accession>A0A6N8FBC2</accession>
<dbReference type="Proteomes" id="UP000439994">
    <property type="component" value="Unassembled WGS sequence"/>
</dbReference>
<dbReference type="PROSITE" id="PS51755">
    <property type="entry name" value="OMPR_PHOB"/>
    <property type="match status" value="1"/>
</dbReference>
<dbReference type="GO" id="GO:0000160">
    <property type="term" value="P:phosphorelay signal transduction system"/>
    <property type="evidence" value="ECO:0007669"/>
    <property type="project" value="InterPro"/>
</dbReference>
<dbReference type="InterPro" id="IPR016032">
    <property type="entry name" value="Sig_transdc_resp-reg_C-effctor"/>
</dbReference>
<dbReference type="Pfam" id="PF00486">
    <property type="entry name" value="Trans_reg_C"/>
    <property type="match status" value="1"/>
</dbReference>
<dbReference type="Gene3D" id="2.120.10.60">
    <property type="entry name" value="Tricorn protease N-terminal domain"/>
    <property type="match status" value="1"/>
</dbReference>
<dbReference type="Gene3D" id="1.10.10.10">
    <property type="entry name" value="Winged helix-like DNA-binding domain superfamily/Winged helix DNA-binding domain"/>
    <property type="match status" value="1"/>
</dbReference>
<feature type="compositionally biased region" description="Low complexity" evidence="3">
    <location>
        <begin position="134"/>
        <end position="149"/>
    </location>
</feature>
<dbReference type="SUPFAM" id="SSF46894">
    <property type="entry name" value="C-terminal effector domain of the bipartite response regulators"/>
    <property type="match status" value="1"/>
</dbReference>
<keyword evidence="4" id="KW-0812">Transmembrane</keyword>
<keyword evidence="7" id="KW-1185">Reference proteome</keyword>
<evidence type="ECO:0000313" key="7">
    <source>
        <dbReference type="Proteomes" id="UP000439994"/>
    </source>
</evidence>
<dbReference type="SUPFAM" id="SSF82171">
    <property type="entry name" value="DPP6 N-terminal domain-like"/>
    <property type="match status" value="1"/>
</dbReference>
<feature type="transmembrane region" description="Helical" evidence="4">
    <location>
        <begin position="196"/>
        <end position="214"/>
    </location>
</feature>
<dbReference type="InterPro" id="IPR011042">
    <property type="entry name" value="6-blade_b-propeller_TolB-like"/>
</dbReference>
<reference evidence="6 7" key="1">
    <citation type="submission" date="2019-11" db="EMBL/GenBank/DDBJ databases">
        <title>P. haliotis isolates from Z. marina roots.</title>
        <authorList>
            <person name="Cohen M."/>
            <person name="Jospin G."/>
            <person name="Eisen J.A."/>
            <person name="Coil D.A."/>
        </authorList>
    </citation>
    <scope>NUCLEOTIDE SEQUENCE [LARGE SCALE GENOMIC DNA]</scope>
    <source>
        <strain evidence="6 7">UCD-MCMsp1aY</strain>
    </source>
</reference>
<dbReference type="Gene3D" id="2.120.10.30">
    <property type="entry name" value="TolB, C-terminal domain"/>
    <property type="match status" value="1"/>
</dbReference>
<feature type="domain" description="OmpR/PhoB-type" evidence="5">
    <location>
        <begin position="1"/>
        <end position="98"/>
    </location>
</feature>
<keyword evidence="1 2" id="KW-0238">DNA-binding</keyword>
<evidence type="ECO:0000256" key="1">
    <source>
        <dbReference type="ARBA" id="ARBA00023125"/>
    </source>
</evidence>
<feature type="region of interest" description="Disordered" evidence="3">
    <location>
        <begin position="165"/>
        <end position="187"/>
    </location>
</feature>
<dbReference type="InterPro" id="IPR036388">
    <property type="entry name" value="WH-like_DNA-bd_sf"/>
</dbReference>
<dbReference type="PANTHER" id="PTHR36842:SF1">
    <property type="entry name" value="PROTEIN TOLB"/>
    <property type="match status" value="1"/>
</dbReference>
<sequence>MVFEFGAWRYNAEKSEIQCEGIVRELEPLIEKLLNYFISNSNKIISRQELIDHVWQHAYVDDNSINRAISELRKQLKLPDSNHIYIKTHYRKGYSLTYVPVQVQASTSTNQTNNIKTNSTSATSDNVSNDHATNDNTNHSASNNNTTNSIDEVTASKDSLFQDTQYSKDQDQDQDQDAQSKPGSEKTNTAKLNIKAIAVAILLLVVFYFVYAFYSSSNSADDVASSQAAGNYDVHQDNSIERDIEINSLPASWLIGAESRPIVSPDGSMFSYLNKSDEGTKSFVGSLVGNTNTQLEYKNFDIYVISWQVESSNLIAYVRDSKASTCHIGLFDASAFPVVDFVKNLMPCPLSPFYKMELDKQGQNLYYSRKGDNATDLLLWDIEAQQSRMFLSSNDLYKGIRQFGISPDGQKMFYLKEEHTKPTNVYIYDFQSKESKKVFEFPKFTILKNVNWYTDSNSLIWPSDSGLTTLDLDTGLTTHLNITNGEPINNLSPINKTQALTVSRAESKSSISIYDMALNLIEDRKFQADGQSFFPRFFNDQLMFVSNRSGAYQYWLAGEELSQITTYDKEYSRIIYPPRIANDGSFYLLQAEYELYLVEADTGVKRKIEYKDEHFINSSAIGPDKRKIYTVISVNEKTQVWEYDLISNNIKMLIPANAIHMLNDPSGNVYYTTGTRLVGLNTSVDLEIEADINIYHSLMSLSNRYFYVYDRKNAQLVRTELITGETSYIDMPQKIVGFAVNKDDTQIAITTATQTDTQINRTSWK</sequence>
<evidence type="ECO:0000313" key="6">
    <source>
        <dbReference type="EMBL" id="MUH72819.1"/>
    </source>
</evidence>
<gene>
    <name evidence="6" type="ORF">GNP35_10130</name>
</gene>
<evidence type="ECO:0000256" key="3">
    <source>
        <dbReference type="SAM" id="MobiDB-lite"/>
    </source>
</evidence>
<dbReference type="AlphaFoldDB" id="A0A6N8FBC2"/>
<name>A0A6N8FBC2_9GAMM</name>
<feature type="compositionally biased region" description="Polar residues" evidence="3">
    <location>
        <begin position="109"/>
        <end position="131"/>
    </location>
</feature>
<dbReference type="GO" id="GO:0003677">
    <property type="term" value="F:DNA binding"/>
    <property type="evidence" value="ECO:0007669"/>
    <property type="project" value="UniProtKB-UniRule"/>
</dbReference>
<comment type="caution">
    <text evidence="6">The sequence shown here is derived from an EMBL/GenBank/DDBJ whole genome shotgun (WGS) entry which is preliminary data.</text>
</comment>
<dbReference type="GO" id="GO:0006355">
    <property type="term" value="P:regulation of DNA-templated transcription"/>
    <property type="evidence" value="ECO:0007669"/>
    <property type="project" value="InterPro"/>
</dbReference>
<evidence type="ECO:0000256" key="2">
    <source>
        <dbReference type="PROSITE-ProRule" id="PRU01091"/>
    </source>
</evidence>
<dbReference type="RefSeq" id="WP_155695968.1">
    <property type="nucleotide sequence ID" value="NZ_WOCD01000003.1"/>
</dbReference>
<feature type="DNA-binding region" description="OmpR/PhoB-type" evidence="2">
    <location>
        <begin position="1"/>
        <end position="98"/>
    </location>
</feature>
<proteinExistence type="predicted"/>
<dbReference type="OrthoDB" id="6296073at2"/>
<keyword evidence="4" id="KW-1133">Transmembrane helix</keyword>
<dbReference type="CDD" id="cd00383">
    <property type="entry name" value="trans_reg_C"/>
    <property type="match status" value="1"/>
</dbReference>